<evidence type="ECO:0000313" key="3">
    <source>
        <dbReference type="Proteomes" id="UP000324222"/>
    </source>
</evidence>
<name>A0A5B7HRC5_PORTR</name>
<organism evidence="2 3">
    <name type="scientific">Portunus trituberculatus</name>
    <name type="common">Swimming crab</name>
    <name type="synonym">Neptunus trituberculatus</name>
    <dbReference type="NCBI Taxonomy" id="210409"/>
    <lineage>
        <taxon>Eukaryota</taxon>
        <taxon>Metazoa</taxon>
        <taxon>Ecdysozoa</taxon>
        <taxon>Arthropoda</taxon>
        <taxon>Crustacea</taxon>
        <taxon>Multicrustacea</taxon>
        <taxon>Malacostraca</taxon>
        <taxon>Eumalacostraca</taxon>
        <taxon>Eucarida</taxon>
        <taxon>Decapoda</taxon>
        <taxon>Pleocyemata</taxon>
        <taxon>Brachyura</taxon>
        <taxon>Eubrachyura</taxon>
        <taxon>Portunoidea</taxon>
        <taxon>Portunidae</taxon>
        <taxon>Portuninae</taxon>
        <taxon>Portunus</taxon>
    </lineage>
</organism>
<gene>
    <name evidence="2" type="ORF">E2C01_065312</name>
</gene>
<dbReference type="AlphaFoldDB" id="A0A5B7HRC5"/>
<evidence type="ECO:0000256" key="1">
    <source>
        <dbReference type="SAM" id="MobiDB-lite"/>
    </source>
</evidence>
<accession>A0A5B7HRC5</accession>
<evidence type="ECO:0000313" key="2">
    <source>
        <dbReference type="EMBL" id="MPC71044.1"/>
    </source>
</evidence>
<keyword evidence="3" id="KW-1185">Reference proteome</keyword>
<protein>
    <submittedName>
        <fullName evidence="2">Uncharacterized protein</fullName>
    </submittedName>
</protein>
<dbReference type="EMBL" id="VSRR010032190">
    <property type="protein sequence ID" value="MPC71044.1"/>
    <property type="molecule type" value="Genomic_DNA"/>
</dbReference>
<reference evidence="2 3" key="1">
    <citation type="submission" date="2019-05" db="EMBL/GenBank/DDBJ databases">
        <title>Another draft genome of Portunus trituberculatus and its Hox gene families provides insights of decapod evolution.</title>
        <authorList>
            <person name="Jeong J.-H."/>
            <person name="Song I."/>
            <person name="Kim S."/>
            <person name="Choi T."/>
            <person name="Kim D."/>
            <person name="Ryu S."/>
            <person name="Kim W."/>
        </authorList>
    </citation>
    <scope>NUCLEOTIDE SEQUENCE [LARGE SCALE GENOMIC DNA]</scope>
    <source>
        <tissue evidence="2">Muscle</tissue>
    </source>
</reference>
<proteinExistence type="predicted"/>
<comment type="caution">
    <text evidence="2">The sequence shown here is derived from an EMBL/GenBank/DDBJ whole genome shotgun (WGS) entry which is preliminary data.</text>
</comment>
<sequence>MRRDRLRQDEVMQDPPSLPPSNPQSRPAHSSGEGRPRPVSPAVSPAAPPATRQPGQIVACFLCTHVLLLALLNTSWP</sequence>
<feature type="compositionally biased region" description="Basic and acidic residues" evidence="1">
    <location>
        <begin position="1"/>
        <end position="10"/>
    </location>
</feature>
<feature type="region of interest" description="Disordered" evidence="1">
    <location>
        <begin position="1"/>
        <end position="51"/>
    </location>
</feature>
<dbReference type="Proteomes" id="UP000324222">
    <property type="component" value="Unassembled WGS sequence"/>
</dbReference>